<feature type="transmembrane region" description="Helical" evidence="10">
    <location>
        <begin position="390"/>
        <end position="414"/>
    </location>
</feature>
<keyword evidence="4 10" id="KW-0812">Transmembrane</keyword>
<dbReference type="RefSeq" id="WP_310103412.1">
    <property type="nucleotide sequence ID" value="NZ_JAVDUU010000006.1"/>
</dbReference>
<evidence type="ECO:0000313" key="13">
    <source>
        <dbReference type="Proteomes" id="UP001247620"/>
    </source>
</evidence>
<feature type="transmembrane region" description="Helical" evidence="10">
    <location>
        <begin position="328"/>
        <end position="347"/>
    </location>
</feature>
<evidence type="ECO:0000256" key="1">
    <source>
        <dbReference type="ARBA" id="ARBA00004141"/>
    </source>
</evidence>
<evidence type="ECO:0000256" key="8">
    <source>
        <dbReference type="ARBA" id="ARBA00023295"/>
    </source>
</evidence>
<reference evidence="12 13" key="1">
    <citation type="submission" date="2023-07" db="EMBL/GenBank/DDBJ databases">
        <title>Sorghum-associated microbial communities from plants grown in Nebraska, USA.</title>
        <authorList>
            <person name="Schachtman D."/>
        </authorList>
    </citation>
    <scope>NUCLEOTIDE SEQUENCE [LARGE SCALE GENOMIC DNA]</scope>
    <source>
        <strain evidence="12 13">3262</strain>
    </source>
</reference>
<feature type="transmembrane region" description="Helical" evidence="10">
    <location>
        <begin position="12"/>
        <end position="29"/>
    </location>
</feature>
<keyword evidence="7 10" id="KW-0472">Membrane</keyword>
<dbReference type="InterPro" id="IPR029044">
    <property type="entry name" value="Nucleotide-diphossugar_trans"/>
</dbReference>
<dbReference type="InterPro" id="IPR022790">
    <property type="entry name" value="GH26_dom"/>
</dbReference>
<comment type="similarity">
    <text evidence="9">Belongs to the glycosyl hydrolase 26 family.</text>
</comment>
<dbReference type="InterPro" id="IPR050321">
    <property type="entry name" value="Glycosyltr_2/OpgH_subfam"/>
</dbReference>
<evidence type="ECO:0000256" key="4">
    <source>
        <dbReference type="ARBA" id="ARBA00022692"/>
    </source>
</evidence>
<proteinExistence type="inferred from homology"/>
<accession>A0ABU1TJ61</accession>
<keyword evidence="5 9" id="KW-0378">Hydrolase</keyword>
<feature type="transmembrane region" description="Helical" evidence="10">
    <location>
        <begin position="461"/>
        <end position="482"/>
    </location>
</feature>
<evidence type="ECO:0000259" key="11">
    <source>
        <dbReference type="PROSITE" id="PS51764"/>
    </source>
</evidence>
<evidence type="ECO:0000256" key="6">
    <source>
        <dbReference type="ARBA" id="ARBA00022989"/>
    </source>
</evidence>
<evidence type="ECO:0000256" key="3">
    <source>
        <dbReference type="ARBA" id="ARBA00022679"/>
    </source>
</evidence>
<dbReference type="SUPFAM" id="SSF53448">
    <property type="entry name" value="Nucleotide-diphospho-sugar transferases"/>
    <property type="match status" value="1"/>
</dbReference>
<evidence type="ECO:0000256" key="9">
    <source>
        <dbReference type="PROSITE-ProRule" id="PRU01100"/>
    </source>
</evidence>
<feature type="transmembrane region" description="Helical" evidence="10">
    <location>
        <begin position="359"/>
        <end position="378"/>
    </location>
</feature>
<dbReference type="EMBL" id="JAVDUU010000006">
    <property type="protein sequence ID" value="MDR6945403.1"/>
    <property type="molecule type" value="Genomic_DNA"/>
</dbReference>
<keyword evidence="6 10" id="KW-1133">Transmembrane helix</keyword>
<evidence type="ECO:0000256" key="10">
    <source>
        <dbReference type="SAM" id="Phobius"/>
    </source>
</evidence>
<feature type="transmembrane region" description="Helical" evidence="10">
    <location>
        <begin position="435"/>
        <end position="455"/>
    </location>
</feature>
<organism evidence="12 13">
    <name type="scientific">Mucilaginibacter pocheonensis</name>
    <dbReference type="NCBI Taxonomy" id="398050"/>
    <lineage>
        <taxon>Bacteria</taxon>
        <taxon>Pseudomonadati</taxon>
        <taxon>Bacteroidota</taxon>
        <taxon>Sphingobacteriia</taxon>
        <taxon>Sphingobacteriales</taxon>
        <taxon>Sphingobacteriaceae</taxon>
        <taxon>Mucilaginibacter</taxon>
    </lineage>
</organism>
<comment type="subcellular location">
    <subcellularLocation>
        <location evidence="1">Membrane</location>
        <topology evidence="1">Multi-pass membrane protein</topology>
    </subcellularLocation>
</comment>
<feature type="active site" description="Nucleophile" evidence="9">
    <location>
        <position position="788"/>
    </location>
</feature>
<evidence type="ECO:0000256" key="2">
    <source>
        <dbReference type="ARBA" id="ARBA00022676"/>
    </source>
</evidence>
<dbReference type="Gene3D" id="3.90.550.10">
    <property type="entry name" value="Spore Coat Polysaccharide Biosynthesis Protein SpsA, Chain A"/>
    <property type="match status" value="1"/>
</dbReference>
<dbReference type="Pfam" id="PF02156">
    <property type="entry name" value="Glyco_hydro_26"/>
    <property type="match status" value="1"/>
</dbReference>
<feature type="active site" description="Proton donor" evidence="9">
    <location>
        <position position="683"/>
    </location>
</feature>
<dbReference type="Gene3D" id="3.20.20.80">
    <property type="entry name" value="Glycosidases"/>
    <property type="match status" value="2"/>
</dbReference>
<keyword evidence="13" id="KW-1185">Reference proteome</keyword>
<sequence>MIAQPTKKQLFHLRLMIVIGVCCMAFFMYRLFGNEVIGYRPLYYLLIITFVFTAGKILYEWYHYWSISIDPTPTPQKNYTVDIFTTFCAGEPYEMIVETLEAIQAITYPHQTYLCDEANDPYLKGICEQLGVHHVTRDKKINAKAGNINNALKQSTGELCVVLDPDHVPFPNFLDPIVGHFNNPEIGYVQIVQAYFNQDQSLIAKGAAQQTYQYYGPMMMTMNAYGTAQAIGANCTFRREALMSIGGHAAGLAEDMNTAMHLHAQGWKSVYVPAVQARGLVPATLSAYYQQQLKWSRGVFELLVTSYVKFFTKFTWRQKLHYGLIPLFYLSGFIYLINFVIPIVSLFADVYPLHMDFSAFAVISLPFITSVILIRHYVQRWVMEDTERGFHVIGGLLLIGTWWVFIIGFIYTIIRKKVPYIPTPKDVSEERNFKINLPNIIVLTISVIAIVYGLLTDWNPYTFIMAAICSINCLFMVFMLVASAQFKVRSYQQQHKSLSAVSNNIGAFKRRFWLLRRKLYTGVRSISLMLIMLSVCFTLYILNWPSAGIGKTAVVERKDIFLLGIFDPAGPDDGHSSVQNVNAYQSKHKAHFDIVSYYIPWGDSSQCFVPNAEMHHTYANNSIPMITWEPWQNLFANGPVTKGAPDKHVFANITAGTYDGYIHTIAKQLRALDKPVFLRFAHEADNPFYPWSARGDNNAADFKAAWKYVHDMFIDDHAYNVVWVWNPWKPKGAARYFPGKNYVDWIGITGLNYAGYGTDKKSYSFGQLYAPFHKLPVMRSGLPVMIAEMGSVKQAGGQAEWLTEAFNAKKRFPEIKGMVLFNTAFDKNVPDGSTQVINWQSDSLPGAAKQTNYRAMLTGPAAADIKTIVTGNRQNYQQSLDTLRGVVYLKSQNWYGNTDALTKKSIATDFAAIKSSGANTLRIYGPGVYDRTTFNVAAQYGLKVHYSFWVPNPKTFINNEAYLTQLATEIKRTVKRYKNNPDIISWDIGNYSLQQLSDYYFKPELFYRQQIYINWLKQLVHDIRLADPSRMITADVLVSPSMKETVGRLHNEIPEIDAFGLVHSDKIPADSIQTDQLTVPHYFSSANPKQYFKSKTAKGGIFIENWQDQQTASGVSFNGLKDIWGRNKPEYYQLLNHWKGYSDNHQLPDIKILRPAMTTVPREVLPYYALVNRDNNWHLAQSLQTGLQFEWYQIRTDGWGNPVEIKLLQKGAYINYKVPENPFQYRLYLVASKGNDITTASSILNIPLND</sequence>
<evidence type="ECO:0000256" key="5">
    <source>
        <dbReference type="ARBA" id="ARBA00022801"/>
    </source>
</evidence>
<feature type="transmembrane region" description="Helical" evidence="10">
    <location>
        <begin position="519"/>
        <end position="542"/>
    </location>
</feature>
<dbReference type="InterPro" id="IPR017853">
    <property type="entry name" value="GH"/>
</dbReference>
<protein>
    <submittedName>
        <fullName evidence="12">Cellulose synthase/poly-beta-1,6-N-acetylglucosamine synthase-like glycosyltransferase/beta-mannanase</fullName>
    </submittedName>
</protein>
<comment type="caution">
    <text evidence="12">The sequence shown here is derived from an EMBL/GenBank/DDBJ whole genome shotgun (WGS) entry which is preliminary data.</text>
</comment>
<dbReference type="Pfam" id="PF13632">
    <property type="entry name" value="Glyco_trans_2_3"/>
    <property type="match status" value="1"/>
</dbReference>
<feature type="transmembrane region" description="Helical" evidence="10">
    <location>
        <begin position="41"/>
        <end position="59"/>
    </location>
</feature>
<feature type="domain" description="GH26" evidence="11">
    <location>
        <begin position="544"/>
        <end position="840"/>
    </location>
</feature>
<gene>
    <name evidence="12" type="ORF">J2W55_005275</name>
</gene>
<dbReference type="InterPro" id="IPR001173">
    <property type="entry name" value="Glyco_trans_2-like"/>
</dbReference>
<dbReference type="PROSITE" id="PS51764">
    <property type="entry name" value="GH26"/>
    <property type="match status" value="1"/>
</dbReference>
<dbReference type="PANTHER" id="PTHR43867:SF2">
    <property type="entry name" value="CELLULOSE SYNTHASE CATALYTIC SUBUNIT A [UDP-FORMING]"/>
    <property type="match status" value="1"/>
</dbReference>
<keyword evidence="3" id="KW-0808">Transferase</keyword>
<dbReference type="SUPFAM" id="SSF51445">
    <property type="entry name" value="(Trans)glycosidases"/>
    <property type="match status" value="2"/>
</dbReference>
<dbReference type="CDD" id="cd06421">
    <property type="entry name" value="CESA_CelA_like"/>
    <property type="match status" value="1"/>
</dbReference>
<evidence type="ECO:0000313" key="12">
    <source>
        <dbReference type="EMBL" id="MDR6945403.1"/>
    </source>
</evidence>
<dbReference type="Proteomes" id="UP001247620">
    <property type="component" value="Unassembled WGS sequence"/>
</dbReference>
<keyword evidence="2" id="KW-0328">Glycosyltransferase</keyword>
<keyword evidence="8 9" id="KW-0326">Glycosidase</keyword>
<name>A0ABU1TJ61_9SPHI</name>
<evidence type="ECO:0000256" key="7">
    <source>
        <dbReference type="ARBA" id="ARBA00023136"/>
    </source>
</evidence>
<dbReference type="PANTHER" id="PTHR43867">
    <property type="entry name" value="CELLULOSE SYNTHASE CATALYTIC SUBUNIT A [UDP-FORMING]"/>
    <property type="match status" value="1"/>
</dbReference>